<dbReference type="InterPro" id="IPR001783">
    <property type="entry name" value="Lumazine-bd"/>
</dbReference>
<dbReference type="EC" id="2.5.1.9" evidence="3 8"/>
<dbReference type="PIRSF" id="PIRSF000498">
    <property type="entry name" value="Riboflavin_syn_A"/>
    <property type="match status" value="1"/>
</dbReference>
<dbReference type="PROSITE" id="PS51177">
    <property type="entry name" value="LUMAZINE_BIND"/>
    <property type="match status" value="2"/>
</dbReference>
<evidence type="ECO:0000256" key="9">
    <source>
        <dbReference type="PROSITE-ProRule" id="PRU00524"/>
    </source>
</evidence>
<evidence type="ECO:0000259" key="10">
    <source>
        <dbReference type="PROSITE" id="PS51177"/>
    </source>
</evidence>
<reference evidence="12" key="1">
    <citation type="submission" date="2017-09" db="EMBL/GenBank/DDBJ databases">
        <title>Depth-based differentiation of microbial function through sediment-hosted aquifers and enrichment of novel symbionts in the deep terrestrial subsurface.</title>
        <authorList>
            <person name="Probst A.J."/>
            <person name="Ladd B."/>
            <person name="Jarett J.K."/>
            <person name="Geller-Mcgrath D.E."/>
            <person name="Sieber C.M.K."/>
            <person name="Emerson J.B."/>
            <person name="Anantharaman K."/>
            <person name="Thomas B.C."/>
            <person name="Malmstrom R."/>
            <person name="Stieglmeier M."/>
            <person name="Klingl A."/>
            <person name="Woyke T."/>
            <person name="Ryan C.M."/>
            <person name="Banfield J.F."/>
        </authorList>
    </citation>
    <scope>NUCLEOTIDE SEQUENCE [LARGE SCALE GENOMIC DNA]</scope>
</reference>
<dbReference type="PANTHER" id="PTHR21098">
    <property type="entry name" value="RIBOFLAVIN SYNTHASE ALPHA CHAIN"/>
    <property type="match status" value="1"/>
</dbReference>
<keyword evidence="5" id="KW-0686">Riboflavin biosynthesis</keyword>
<evidence type="ECO:0000256" key="7">
    <source>
        <dbReference type="ARBA" id="ARBA00022737"/>
    </source>
</evidence>
<feature type="repeat" description="Lumazine-binding" evidence="9">
    <location>
        <begin position="97"/>
        <end position="193"/>
    </location>
</feature>
<gene>
    <name evidence="11" type="ORF">COS11_02130</name>
</gene>
<keyword evidence="7" id="KW-0677">Repeat</keyword>
<evidence type="ECO:0000313" key="11">
    <source>
        <dbReference type="EMBL" id="PIV64443.1"/>
    </source>
</evidence>
<dbReference type="Pfam" id="PF00677">
    <property type="entry name" value="Lum_binding"/>
    <property type="match status" value="2"/>
</dbReference>
<evidence type="ECO:0000256" key="6">
    <source>
        <dbReference type="ARBA" id="ARBA00022679"/>
    </source>
</evidence>
<protein>
    <recommendedName>
        <fullName evidence="4 8">Riboflavin synthase</fullName>
        <ecNumber evidence="3 8">2.5.1.9</ecNumber>
    </recommendedName>
</protein>
<feature type="repeat" description="Lumazine-binding" evidence="9">
    <location>
        <begin position="1"/>
        <end position="96"/>
    </location>
</feature>
<evidence type="ECO:0000256" key="3">
    <source>
        <dbReference type="ARBA" id="ARBA00012827"/>
    </source>
</evidence>
<dbReference type="Proteomes" id="UP000228886">
    <property type="component" value="Unassembled WGS sequence"/>
</dbReference>
<dbReference type="InterPro" id="IPR017938">
    <property type="entry name" value="Riboflavin_synthase-like_b-brl"/>
</dbReference>
<dbReference type="InterPro" id="IPR026017">
    <property type="entry name" value="Lumazine-bd_dom"/>
</dbReference>
<evidence type="ECO:0000313" key="12">
    <source>
        <dbReference type="Proteomes" id="UP000228886"/>
    </source>
</evidence>
<dbReference type="GO" id="GO:0004746">
    <property type="term" value="F:riboflavin synthase activity"/>
    <property type="evidence" value="ECO:0007669"/>
    <property type="project" value="UniProtKB-UniRule"/>
</dbReference>
<dbReference type="PANTHER" id="PTHR21098:SF0">
    <property type="entry name" value="RIBOFLAVIN SYNTHASE"/>
    <property type="match status" value="1"/>
</dbReference>
<evidence type="ECO:0000256" key="8">
    <source>
        <dbReference type="NCBIfam" id="TIGR00187"/>
    </source>
</evidence>
<evidence type="ECO:0000256" key="2">
    <source>
        <dbReference type="ARBA" id="ARBA00004887"/>
    </source>
</evidence>
<accession>A0A2M7E9N8</accession>
<dbReference type="GO" id="GO:0009231">
    <property type="term" value="P:riboflavin biosynthetic process"/>
    <property type="evidence" value="ECO:0007669"/>
    <property type="project" value="UniProtKB-KW"/>
</dbReference>
<evidence type="ECO:0000256" key="4">
    <source>
        <dbReference type="ARBA" id="ARBA00013950"/>
    </source>
</evidence>
<organism evidence="11 12">
    <name type="scientific">bacterium (Candidatus Ratteibacteria) CG01_land_8_20_14_3_00_40_19</name>
    <dbReference type="NCBI Taxonomy" id="2014290"/>
    <lineage>
        <taxon>Bacteria</taxon>
        <taxon>Candidatus Ratteibacteria</taxon>
    </lineage>
</organism>
<dbReference type="FunFam" id="2.40.30.20:FF:000004">
    <property type="entry name" value="Riboflavin synthase, alpha subunit"/>
    <property type="match status" value="1"/>
</dbReference>
<dbReference type="AlphaFoldDB" id="A0A2M7E9N8"/>
<dbReference type="NCBIfam" id="TIGR00187">
    <property type="entry name" value="ribE"/>
    <property type="match status" value="1"/>
</dbReference>
<proteinExistence type="predicted"/>
<sequence>MFTGLIEEIGKVEFREQKGNILILGIQGEKIITRAKAGDSVCVDGACLTIKALKNKLLYFDLMVETVKVSTLGELKIGSNVNLECALKVEERFGGHFVTGHIDGRGKIIEIIFTGDSKGIRIAVPLDFTDYIVSKGSIAVDGISLTVIKVGSDYFTVSLIPYTIKYTTLGTKKEGDRVNIELDILAKYVAKSNIKKEQKENYLKNLLNENK</sequence>
<name>A0A2M7E9N8_9BACT</name>
<evidence type="ECO:0000256" key="1">
    <source>
        <dbReference type="ARBA" id="ARBA00002803"/>
    </source>
</evidence>
<comment type="function">
    <text evidence="1">Catalyzes the dismutation of two molecules of 6,7-dimethyl-8-ribityllumazine, resulting in the formation of riboflavin and 5-amino-6-(D-ribitylamino)uracil.</text>
</comment>
<dbReference type="NCBIfam" id="NF006767">
    <property type="entry name" value="PRK09289.1"/>
    <property type="match status" value="1"/>
</dbReference>
<dbReference type="Gene3D" id="2.40.30.20">
    <property type="match status" value="2"/>
</dbReference>
<keyword evidence="6" id="KW-0808">Transferase</keyword>
<comment type="pathway">
    <text evidence="2">Cofactor biosynthesis; riboflavin biosynthesis; riboflavin from 2-hydroxy-3-oxobutyl phosphate and 5-amino-6-(D-ribitylamino)uracil: step 2/2.</text>
</comment>
<dbReference type="CDD" id="cd00402">
    <property type="entry name" value="Riboflavin_synthase_like"/>
    <property type="match status" value="1"/>
</dbReference>
<comment type="caution">
    <text evidence="11">The sequence shown here is derived from an EMBL/GenBank/DDBJ whole genome shotgun (WGS) entry which is preliminary data.</text>
</comment>
<dbReference type="InterPro" id="IPR023366">
    <property type="entry name" value="ATP_synth_asu-like_sf"/>
</dbReference>
<dbReference type="EMBL" id="PETL01000106">
    <property type="protein sequence ID" value="PIV64443.1"/>
    <property type="molecule type" value="Genomic_DNA"/>
</dbReference>
<feature type="domain" description="Lumazine-binding" evidence="10">
    <location>
        <begin position="1"/>
        <end position="96"/>
    </location>
</feature>
<dbReference type="SUPFAM" id="SSF63380">
    <property type="entry name" value="Riboflavin synthase domain-like"/>
    <property type="match status" value="2"/>
</dbReference>
<feature type="domain" description="Lumazine-binding" evidence="10">
    <location>
        <begin position="97"/>
        <end position="193"/>
    </location>
</feature>
<evidence type="ECO:0000256" key="5">
    <source>
        <dbReference type="ARBA" id="ARBA00022619"/>
    </source>
</evidence>